<evidence type="ECO:0000313" key="1">
    <source>
        <dbReference type="EMBL" id="KAF9642921.1"/>
    </source>
</evidence>
<gene>
    <name evidence="1" type="ORF">BDM02DRAFT_3192465</name>
</gene>
<reference evidence="1" key="1">
    <citation type="submission" date="2019-10" db="EMBL/GenBank/DDBJ databases">
        <authorList>
            <consortium name="DOE Joint Genome Institute"/>
            <person name="Kuo A."/>
            <person name="Miyauchi S."/>
            <person name="Kiss E."/>
            <person name="Drula E."/>
            <person name="Kohler A."/>
            <person name="Sanchez-Garcia M."/>
            <person name="Andreopoulos B."/>
            <person name="Barry K.W."/>
            <person name="Bonito G."/>
            <person name="Buee M."/>
            <person name="Carver A."/>
            <person name="Chen C."/>
            <person name="Cichocki N."/>
            <person name="Clum A."/>
            <person name="Culley D."/>
            <person name="Crous P.W."/>
            <person name="Fauchery L."/>
            <person name="Girlanda M."/>
            <person name="Hayes R."/>
            <person name="Keri Z."/>
            <person name="Labutti K."/>
            <person name="Lipzen A."/>
            <person name="Lombard V."/>
            <person name="Magnuson J."/>
            <person name="Maillard F."/>
            <person name="Morin E."/>
            <person name="Murat C."/>
            <person name="Nolan M."/>
            <person name="Ohm R."/>
            <person name="Pangilinan J."/>
            <person name="Pereira M."/>
            <person name="Perotto S."/>
            <person name="Peter M."/>
            <person name="Riley R."/>
            <person name="Sitrit Y."/>
            <person name="Stielow B."/>
            <person name="Szollosi G."/>
            <person name="Zifcakova L."/>
            <person name="Stursova M."/>
            <person name="Spatafora J.W."/>
            <person name="Tedersoo L."/>
            <person name="Vaario L.-M."/>
            <person name="Yamada A."/>
            <person name="Yan M."/>
            <person name="Wang P."/>
            <person name="Xu J."/>
            <person name="Bruns T."/>
            <person name="Baldrian P."/>
            <person name="Vilgalys R."/>
            <person name="Henrissat B."/>
            <person name="Grigoriev I.V."/>
            <person name="Hibbett D."/>
            <person name="Nagy L.G."/>
            <person name="Martin F.M."/>
        </authorList>
    </citation>
    <scope>NUCLEOTIDE SEQUENCE</scope>
    <source>
        <strain evidence="1">P2</strain>
    </source>
</reference>
<reference evidence="1" key="2">
    <citation type="journal article" date="2020" name="Nat. Commun.">
        <title>Large-scale genome sequencing of mycorrhizal fungi provides insights into the early evolution of symbiotic traits.</title>
        <authorList>
            <person name="Miyauchi S."/>
            <person name="Kiss E."/>
            <person name="Kuo A."/>
            <person name="Drula E."/>
            <person name="Kohler A."/>
            <person name="Sanchez-Garcia M."/>
            <person name="Morin E."/>
            <person name="Andreopoulos B."/>
            <person name="Barry K.W."/>
            <person name="Bonito G."/>
            <person name="Buee M."/>
            <person name="Carver A."/>
            <person name="Chen C."/>
            <person name="Cichocki N."/>
            <person name="Clum A."/>
            <person name="Culley D."/>
            <person name="Crous P.W."/>
            <person name="Fauchery L."/>
            <person name="Girlanda M."/>
            <person name="Hayes R.D."/>
            <person name="Keri Z."/>
            <person name="LaButti K."/>
            <person name="Lipzen A."/>
            <person name="Lombard V."/>
            <person name="Magnuson J."/>
            <person name="Maillard F."/>
            <person name="Murat C."/>
            <person name="Nolan M."/>
            <person name="Ohm R.A."/>
            <person name="Pangilinan J."/>
            <person name="Pereira M.F."/>
            <person name="Perotto S."/>
            <person name="Peter M."/>
            <person name="Pfister S."/>
            <person name="Riley R."/>
            <person name="Sitrit Y."/>
            <person name="Stielow J.B."/>
            <person name="Szollosi G."/>
            <person name="Zifcakova L."/>
            <person name="Stursova M."/>
            <person name="Spatafora J.W."/>
            <person name="Tedersoo L."/>
            <person name="Vaario L.M."/>
            <person name="Yamada A."/>
            <person name="Yan M."/>
            <person name="Wang P."/>
            <person name="Xu J."/>
            <person name="Bruns T."/>
            <person name="Baldrian P."/>
            <person name="Vilgalys R."/>
            <person name="Dunand C."/>
            <person name="Henrissat B."/>
            <person name="Grigoriev I.V."/>
            <person name="Hibbett D."/>
            <person name="Nagy L.G."/>
            <person name="Martin F.M."/>
        </authorList>
    </citation>
    <scope>NUCLEOTIDE SEQUENCE</scope>
    <source>
        <strain evidence="1">P2</strain>
    </source>
</reference>
<comment type="caution">
    <text evidence="1">The sequence shown here is derived from an EMBL/GenBank/DDBJ whole genome shotgun (WGS) entry which is preliminary data.</text>
</comment>
<sequence>MPHRSWDDGGSFDDQVWQQAISALRHQDENHHSREMNDDESILFQLIQRGVVDMSSFDKNVKGTGVRYSAVIGDRLWAMFERERTRNDHLESDLHRLSGEFHVLSGRYHYLTGVFDKFIEDVNKDIQKGASKQAEMESEVADHKECIDDHAVMINSLSDKSGLVIALVLLTRYVLRPTLALAHRRVLYSRLSSLYATPPEENSQPIPVPAWRVPPGLLGPGVPAIPPVVQESVTQLIPITEAEEREIEDTLVGAWQEQGHAHDNVPQASSTDPMSELSQSFGALSVGPSMGTIPATGQVASPEARAYRLLSMMRVVTLMPNSNVHARLVARGMTGEMQIVFPLNTEDFDALCSEQLDTYDVHGLYDEVVPHNTIRVDDATNEFGEDILESVVEDDGNPDWSDE</sequence>
<evidence type="ECO:0000313" key="2">
    <source>
        <dbReference type="Proteomes" id="UP000886501"/>
    </source>
</evidence>
<name>A0ACB6YZS8_THEGA</name>
<dbReference type="Proteomes" id="UP000886501">
    <property type="component" value="Unassembled WGS sequence"/>
</dbReference>
<accession>A0ACB6YZS8</accession>
<protein>
    <submittedName>
        <fullName evidence="1">Uncharacterized protein</fullName>
    </submittedName>
</protein>
<dbReference type="EMBL" id="MU118320">
    <property type="protein sequence ID" value="KAF9642921.1"/>
    <property type="molecule type" value="Genomic_DNA"/>
</dbReference>
<proteinExistence type="predicted"/>
<organism evidence="1 2">
    <name type="scientific">Thelephora ganbajun</name>
    <name type="common">Ganba fungus</name>
    <dbReference type="NCBI Taxonomy" id="370292"/>
    <lineage>
        <taxon>Eukaryota</taxon>
        <taxon>Fungi</taxon>
        <taxon>Dikarya</taxon>
        <taxon>Basidiomycota</taxon>
        <taxon>Agaricomycotina</taxon>
        <taxon>Agaricomycetes</taxon>
        <taxon>Thelephorales</taxon>
        <taxon>Thelephoraceae</taxon>
        <taxon>Thelephora</taxon>
    </lineage>
</organism>
<keyword evidence="2" id="KW-1185">Reference proteome</keyword>